<keyword evidence="10" id="KW-1185">Reference proteome</keyword>
<dbReference type="EMBL" id="CAJVCH010532833">
    <property type="protein sequence ID" value="CAG7824438.1"/>
    <property type="molecule type" value="Genomic_DNA"/>
</dbReference>
<evidence type="ECO:0000256" key="6">
    <source>
        <dbReference type="ARBA" id="ARBA00023170"/>
    </source>
</evidence>
<evidence type="ECO:0000256" key="1">
    <source>
        <dbReference type="ARBA" id="ARBA00004651"/>
    </source>
</evidence>
<comment type="subcellular location">
    <subcellularLocation>
        <location evidence="1">Cell membrane</location>
        <topology evidence="1">Multi-pass membrane protein</topology>
    </subcellularLocation>
</comment>
<evidence type="ECO:0000256" key="4">
    <source>
        <dbReference type="ARBA" id="ARBA00022989"/>
    </source>
</evidence>
<keyword evidence="7" id="KW-0325">Glycoprotein</keyword>
<proteinExistence type="predicted"/>
<dbReference type="GO" id="GO:0005886">
    <property type="term" value="C:plasma membrane"/>
    <property type="evidence" value="ECO:0007669"/>
    <property type="project" value="UniProtKB-SubCell"/>
</dbReference>
<name>A0A8J2L0Z5_9HEXA</name>
<protein>
    <submittedName>
        <fullName evidence="9">Uncharacterized protein</fullName>
    </submittedName>
</protein>
<dbReference type="PANTHER" id="PTHR42643:SF24">
    <property type="entry name" value="IONOTROPIC RECEPTOR 60A"/>
    <property type="match status" value="1"/>
</dbReference>
<evidence type="ECO:0000256" key="5">
    <source>
        <dbReference type="ARBA" id="ARBA00023136"/>
    </source>
</evidence>
<evidence type="ECO:0000256" key="8">
    <source>
        <dbReference type="SAM" id="Phobius"/>
    </source>
</evidence>
<evidence type="ECO:0000256" key="2">
    <source>
        <dbReference type="ARBA" id="ARBA00022475"/>
    </source>
</evidence>
<organism evidence="9 10">
    <name type="scientific">Allacma fusca</name>
    <dbReference type="NCBI Taxonomy" id="39272"/>
    <lineage>
        <taxon>Eukaryota</taxon>
        <taxon>Metazoa</taxon>
        <taxon>Ecdysozoa</taxon>
        <taxon>Arthropoda</taxon>
        <taxon>Hexapoda</taxon>
        <taxon>Collembola</taxon>
        <taxon>Symphypleona</taxon>
        <taxon>Sminthuridae</taxon>
        <taxon>Allacma</taxon>
    </lineage>
</organism>
<dbReference type="PANTHER" id="PTHR42643">
    <property type="entry name" value="IONOTROPIC RECEPTOR 20A-RELATED"/>
    <property type="match status" value="1"/>
</dbReference>
<evidence type="ECO:0000313" key="10">
    <source>
        <dbReference type="Proteomes" id="UP000708208"/>
    </source>
</evidence>
<comment type="caution">
    <text evidence="9">The sequence shown here is derived from an EMBL/GenBank/DDBJ whole genome shotgun (WGS) entry which is preliminary data.</text>
</comment>
<keyword evidence="6" id="KW-0675">Receptor</keyword>
<sequence length="194" mass="22041">MVGNLLYGGRGIEVFPIHQESYKILYNSPVFTPGPVLSLTAPFEWTAWAGTFLGIGVITVALVVPNKITSFFHVLLEVIGSMMLSQGMKSRKFKFIFATWSLSFFLLVQYYEGGLKSFATVPMVQKSMKTFADLMQENCSINTLLNWKNDAVWTFHTWIRPRRSNSAYVQNYKWLVGSLDVTDKSDWPFVVGLD</sequence>
<feature type="transmembrane region" description="Helical" evidence="8">
    <location>
        <begin position="93"/>
        <end position="111"/>
    </location>
</feature>
<keyword evidence="4 8" id="KW-1133">Transmembrane helix</keyword>
<evidence type="ECO:0000313" key="9">
    <source>
        <dbReference type="EMBL" id="CAG7824438.1"/>
    </source>
</evidence>
<evidence type="ECO:0000256" key="7">
    <source>
        <dbReference type="ARBA" id="ARBA00023180"/>
    </source>
</evidence>
<feature type="transmembrane region" description="Helical" evidence="8">
    <location>
        <begin position="45"/>
        <end position="64"/>
    </location>
</feature>
<evidence type="ECO:0000256" key="3">
    <source>
        <dbReference type="ARBA" id="ARBA00022692"/>
    </source>
</evidence>
<keyword evidence="5 8" id="KW-0472">Membrane</keyword>
<feature type="non-terminal residue" evidence="9">
    <location>
        <position position="194"/>
    </location>
</feature>
<gene>
    <name evidence="9" type="ORF">AFUS01_LOCUS34593</name>
</gene>
<reference evidence="9" key="1">
    <citation type="submission" date="2021-06" db="EMBL/GenBank/DDBJ databases">
        <authorList>
            <person name="Hodson N. C."/>
            <person name="Mongue J. A."/>
            <person name="Jaron S. K."/>
        </authorList>
    </citation>
    <scope>NUCLEOTIDE SEQUENCE</scope>
</reference>
<keyword evidence="2" id="KW-1003">Cell membrane</keyword>
<keyword evidence="3 8" id="KW-0812">Transmembrane</keyword>
<dbReference type="Proteomes" id="UP000708208">
    <property type="component" value="Unassembled WGS sequence"/>
</dbReference>
<dbReference type="AlphaFoldDB" id="A0A8J2L0Z5"/>
<accession>A0A8J2L0Z5</accession>
<dbReference type="InterPro" id="IPR052192">
    <property type="entry name" value="Insect_Ionotropic_Sensory_Rcpt"/>
</dbReference>